<reference evidence="2" key="1">
    <citation type="submission" date="2022-04" db="EMBL/GenBank/DDBJ databases">
        <title>A functionally conserved STORR gene fusion in Papaver species that diverged 16.8 million years ago.</title>
        <authorList>
            <person name="Catania T."/>
        </authorList>
    </citation>
    <scope>NUCLEOTIDE SEQUENCE</scope>
    <source>
        <strain evidence="2">S-188037</strain>
    </source>
</reference>
<name>A0AAD4S1X4_9MAGN</name>
<dbReference type="Proteomes" id="UP001202328">
    <property type="component" value="Unassembled WGS sequence"/>
</dbReference>
<comment type="caution">
    <text evidence="2">The sequence shown here is derived from an EMBL/GenBank/DDBJ whole genome shotgun (WGS) entry which is preliminary data.</text>
</comment>
<organism evidence="2 3">
    <name type="scientific">Papaver atlanticum</name>
    <dbReference type="NCBI Taxonomy" id="357466"/>
    <lineage>
        <taxon>Eukaryota</taxon>
        <taxon>Viridiplantae</taxon>
        <taxon>Streptophyta</taxon>
        <taxon>Embryophyta</taxon>
        <taxon>Tracheophyta</taxon>
        <taxon>Spermatophyta</taxon>
        <taxon>Magnoliopsida</taxon>
        <taxon>Ranunculales</taxon>
        <taxon>Papaveraceae</taxon>
        <taxon>Papaveroideae</taxon>
        <taxon>Papaver</taxon>
    </lineage>
</organism>
<accession>A0AAD4S1X4</accession>
<keyword evidence="1" id="KW-0732">Signal</keyword>
<feature type="signal peptide" evidence="1">
    <location>
        <begin position="1"/>
        <end position="22"/>
    </location>
</feature>
<proteinExistence type="predicted"/>
<dbReference type="EMBL" id="JAJJMB010015449">
    <property type="protein sequence ID" value="KAI3854228.1"/>
    <property type="molecule type" value="Genomic_DNA"/>
</dbReference>
<keyword evidence="3" id="KW-1185">Reference proteome</keyword>
<evidence type="ECO:0000313" key="3">
    <source>
        <dbReference type="Proteomes" id="UP001202328"/>
    </source>
</evidence>
<gene>
    <name evidence="2" type="ORF">MKW98_024651</name>
</gene>
<dbReference type="AlphaFoldDB" id="A0AAD4S1X4"/>
<feature type="chain" id="PRO_5042116589" evidence="1">
    <location>
        <begin position="23"/>
        <end position="125"/>
    </location>
</feature>
<sequence>MSKVLVSLVLFISLCITFSIEAHPFHVPNPSPVALRRLVAVQGYVSCKPCVDVGHDTYQCSSKLICVTVKMICHGKPQDNPLILSAVTDKSRFFFIPPTKKVSEFGAESTHIHHQPTPSANTQHT</sequence>
<evidence type="ECO:0000256" key="1">
    <source>
        <dbReference type="SAM" id="SignalP"/>
    </source>
</evidence>
<protein>
    <submittedName>
        <fullName evidence="2">Uncharacterized protein</fullName>
    </submittedName>
</protein>
<evidence type="ECO:0000313" key="2">
    <source>
        <dbReference type="EMBL" id="KAI3854228.1"/>
    </source>
</evidence>